<evidence type="ECO:0000256" key="1">
    <source>
        <dbReference type="ARBA" id="ARBA00022485"/>
    </source>
</evidence>
<accession>A0ABM9AHR6</accession>
<dbReference type="NCBIfam" id="NF038355">
    <property type="entry name" value="FDH3_beta"/>
    <property type="match status" value="1"/>
</dbReference>
<dbReference type="RefSeq" id="WP_237445436.1">
    <property type="nucleotide sequence ID" value="NZ_CAKLPX010000003.1"/>
</dbReference>
<evidence type="ECO:0000313" key="6">
    <source>
        <dbReference type="EMBL" id="CAH0992761.1"/>
    </source>
</evidence>
<evidence type="ECO:0000256" key="2">
    <source>
        <dbReference type="ARBA" id="ARBA00022723"/>
    </source>
</evidence>
<dbReference type="Proteomes" id="UP000838100">
    <property type="component" value="Unassembled WGS sequence"/>
</dbReference>
<dbReference type="CDD" id="cd16371">
    <property type="entry name" value="DMSOR_beta_like"/>
    <property type="match status" value="1"/>
</dbReference>
<gene>
    <name evidence="6" type="primary">fdhB1</name>
    <name evidence="6" type="ORF">SIN8267_02898</name>
</gene>
<sequence>MAESDYKFLCDGERCIECNGCVVACKNANDVPWGMQRRRVVTLDDGVVDKEVSISVACMHCGDAPCVEVCPTQTLFKREDGIVHHNKDNCIGCGYCFYACPFGAPQYPQDGFWGQRGEMDKCTYCAGGPEEDLSAAEFEKYGANRIAEGKLPLCAEMCSTKALMAGDATTVANIFRERVVNRGHANAGWSLNDAQFSNAMTGSEQQK</sequence>
<feature type="domain" description="4Fe-4S ferredoxin-type" evidence="5">
    <location>
        <begin position="81"/>
        <end position="110"/>
    </location>
</feature>
<dbReference type="PROSITE" id="PS00198">
    <property type="entry name" value="4FE4S_FER_1"/>
    <property type="match status" value="1"/>
</dbReference>
<keyword evidence="7" id="KW-1185">Reference proteome</keyword>
<keyword evidence="3" id="KW-0408">Iron</keyword>
<dbReference type="InterPro" id="IPR017900">
    <property type="entry name" value="4Fe4S_Fe_S_CS"/>
</dbReference>
<name>A0ABM9AHR6_9GAMM</name>
<protein>
    <submittedName>
        <fullName evidence="6">Formate dehydrogenase iron-sulfur subunit</fullName>
    </submittedName>
</protein>
<reference evidence="6" key="1">
    <citation type="submission" date="2021-12" db="EMBL/GenBank/DDBJ databases">
        <authorList>
            <person name="Rodrigo-Torres L."/>
            <person name="Arahal R. D."/>
            <person name="Lucena T."/>
        </authorList>
    </citation>
    <scope>NUCLEOTIDE SEQUENCE</scope>
    <source>
        <strain evidence="6">CECT 8267</strain>
    </source>
</reference>
<proteinExistence type="predicted"/>
<feature type="domain" description="4Fe-4S ferredoxin-type" evidence="5">
    <location>
        <begin position="6"/>
        <end position="34"/>
    </location>
</feature>
<dbReference type="Pfam" id="PF13247">
    <property type="entry name" value="Fer4_11"/>
    <property type="match status" value="1"/>
</dbReference>
<evidence type="ECO:0000313" key="7">
    <source>
        <dbReference type="Proteomes" id="UP000838100"/>
    </source>
</evidence>
<keyword evidence="2" id="KW-0479">Metal-binding</keyword>
<evidence type="ECO:0000259" key="5">
    <source>
        <dbReference type="PROSITE" id="PS51379"/>
    </source>
</evidence>
<dbReference type="Gene3D" id="3.30.70.20">
    <property type="match status" value="2"/>
</dbReference>
<evidence type="ECO:0000256" key="3">
    <source>
        <dbReference type="ARBA" id="ARBA00023004"/>
    </source>
</evidence>
<keyword evidence="4" id="KW-0411">Iron-sulfur</keyword>
<dbReference type="PROSITE" id="PS51379">
    <property type="entry name" value="4FE4S_FER_2"/>
    <property type="match status" value="3"/>
</dbReference>
<dbReference type="EMBL" id="CAKLPX010000003">
    <property type="protein sequence ID" value="CAH0992761.1"/>
    <property type="molecule type" value="Genomic_DNA"/>
</dbReference>
<organism evidence="6 7">
    <name type="scientific">Sinobacterium norvegicum</name>
    <dbReference type="NCBI Taxonomy" id="1641715"/>
    <lineage>
        <taxon>Bacteria</taxon>
        <taxon>Pseudomonadati</taxon>
        <taxon>Pseudomonadota</taxon>
        <taxon>Gammaproteobacteria</taxon>
        <taxon>Cellvibrionales</taxon>
        <taxon>Spongiibacteraceae</taxon>
        <taxon>Sinobacterium</taxon>
    </lineage>
</organism>
<dbReference type="PANTHER" id="PTHR43177:SF3">
    <property type="entry name" value="PROTEIN NRFC HOMOLOG"/>
    <property type="match status" value="1"/>
</dbReference>
<evidence type="ECO:0000256" key="4">
    <source>
        <dbReference type="ARBA" id="ARBA00023014"/>
    </source>
</evidence>
<feature type="domain" description="4Fe-4S ferredoxin-type" evidence="5">
    <location>
        <begin position="50"/>
        <end position="80"/>
    </location>
</feature>
<keyword evidence="1" id="KW-0004">4Fe-4S</keyword>
<dbReference type="SUPFAM" id="SSF54862">
    <property type="entry name" value="4Fe-4S ferredoxins"/>
    <property type="match status" value="1"/>
</dbReference>
<dbReference type="InterPro" id="IPR050954">
    <property type="entry name" value="ET_IronSulfur_Cluster-Binding"/>
</dbReference>
<dbReference type="InterPro" id="IPR017896">
    <property type="entry name" value="4Fe4S_Fe-S-bd"/>
</dbReference>
<comment type="caution">
    <text evidence="6">The sequence shown here is derived from an EMBL/GenBank/DDBJ whole genome shotgun (WGS) entry which is preliminary data.</text>
</comment>
<dbReference type="PANTHER" id="PTHR43177">
    <property type="entry name" value="PROTEIN NRFC"/>
    <property type="match status" value="1"/>
</dbReference>